<dbReference type="Pfam" id="PF13561">
    <property type="entry name" value="adh_short_C2"/>
    <property type="match status" value="1"/>
</dbReference>
<evidence type="ECO:0000256" key="3">
    <source>
        <dbReference type="ARBA" id="ARBA00048508"/>
    </source>
</evidence>
<dbReference type="RefSeq" id="XP_006821609.1">
    <property type="nucleotide sequence ID" value="XM_006821546.1"/>
</dbReference>
<evidence type="ECO:0000313" key="4">
    <source>
        <dbReference type="Proteomes" id="UP000694865"/>
    </source>
</evidence>
<dbReference type="Proteomes" id="UP000694865">
    <property type="component" value="Unplaced"/>
</dbReference>
<dbReference type="PRINTS" id="PR00081">
    <property type="entry name" value="GDHRDH"/>
</dbReference>
<name>A0ABM0MNL8_SACKO</name>
<evidence type="ECO:0000256" key="1">
    <source>
        <dbReference type="ARBA" id="ARBA00006484"/>
    </source>
</evidence>
<proteinExistence type="inferred from homology"/>
<evidence type="ECO:0000313" key="5">
    <source>
        <dbReference type="RefSeq" id="XP_006821609.1"/>
    </source>
</evidence>
<dbReference type="PRINTS" id="PR00080">
    <property type="entry name" value="SDRFAMILY"/>
</dbReference>
<dbReference type="EC" id="1.1.1.100" evidence="2"/>
<dbReference type="GeneID" id="102806062"/>
<comment type="similarity">
    <text evidence="1">Belongs to the short-chain dehydrogenases/reductases (SDR) family.</text>
</comment>
<dbReference type="InterPro" id="IPR050259">
    <property type="entry name" value="SDR"/>
</dbReference>
<reference evidence="5" key="1">
    <citation type="submission" date="2025-08" db="UniProtKB">
        <authorList>
            <consortium name="RefSeq"/>
        </authorList>
    </citation>
    <scope>IDENTIFICATION</scope>
    <source>
        <tissue evidence="5">Testes</tissue>
    </source>
</reference>
<dbReference type="Gene3D" id="3.40.50.720">
    <property type="entry name" value="NAD(P)-binding Rossmann-like Domain"/>
    <property type="match status" value="1"/>
</dbReference>
<organism evidence="4 5">
    <name type="scientific">Saccoglossus kowalevskii</name>
    <name type="common">Acorn worm</name>
    <dbReference type="NCBI Taxonomy" id="10224"/>
    <lineage>
        <taxon>Eukaryota</taxon>
        <taxon>Metazoa</taxon>
        <taxon>Hemichordata</taxon>
        <taxon>Enteropneusta</taxon>
        <taxon>Harrimaniidae</taxon>
        <taxon>Saccoglossus</taxon>
    </lineage>
</organism>
<dbReference type="SUPFAM" id="SSF51735">
    <property type="entry name" value="NAD(P)-binding Rossmann-fold domains"/>
    <property type="match status" value="1"/>
</dbReference>
<evidence type="ECO:0000256" key="2">
    <source>
        <dbReference type="ARBA" id="ARBA00012948"/>
    </source>
</evidence>
<protein>
    <recommendedName>
        <fullName evidence="2">3-oxoacyl-[acyl-carrier-protein] reductase</fullName>
        <ecNumber evidence="2">1.1.1.100</ecNumber>
    </recommendedName>
</protein>
<dbReference type="PANTHER" id="PTHR42879">
    <property type="entry name" value="3-OXOACYL-(ACYL-CARRIER-PROTEIN) REDUCTASE"/>
    <property type="match status" value="1"/>
</dbReference>
<comment type="catalytic activity">
    <reaction evidence="3">
        <text>a (3R)-hydroxyacyl-[ACP] + NADP(+) = a 3-oxoacyl-[ACP] + NADPH + H(+)</text>
        <dbReference type="Rhea" id="RHEA:17397"/>
        <dbReference type="Rhea" id="RHEA-COMP:9916"/>
        <dbReference type="Rhea" id="RHEA-COMP:9945"/>
        <dbReference type="ChEBI" id="CHEBI:15378"/>
        <dbReference type="ChEBI" id="CHEBI:57783"/>
        <dbReference type="ChEBI" id="CHEBI:58349"/>
        <dbReference type="ChEBI" id="CHEBI:78776"/>
        <dbReference type="ChEBI" id="CHEBI:78827"/>
        <dbReference type="EC" id="1.1.1.100"/>
    </reaction>
</comment>
<accession>A0ABM0MNL8</accession>
<dbReference type="InterPro" id="IPR036291">
    <property type="entry name" value="NAD(P)-bd_dom_sf"/>
</dbReference>
<dbReference type="PANTHER" id="PTHR42879:SF2">
    <property type="entry name" value="3-OXOACYL-[ACYL-CARRIER-PROTEIN] REDUCTASE FABG"/>
    <property type="match status" value="1"/>
</dbReference>
<sequence>MNKKTSFIYIYIENSKNERQRRVHTGIQGKVALVTGSSDKEGIGISIARSLAQRGCSIVLHGSRSGDKVEDIREDLQSQYEVPVHYFRADFGNLKEVLVLFHNIKHLYSGGIDILVNNAAILVTAPVENYGIDRWEKQLRVNLTSAFYLTSLTLANMKQKGWGRIINNSSIWGERGCPNVSGMIAYKHGINGLTKTVALETSGTGVTCNAICPAIVKTASLERFVKAASDETGIPLKKIKRNFVNQNNPSGELLDPDKIGEVAAFLCSTSADEITGALIHVDWGASAQ</sequence>
<gene>
    <name evidence="5" type="primary">LOC102806062</name>
</gene>
<keyword evidence="4" id="KW-1185">Reference proteome</keyword>
<dbReference type="InterPro" id="IPR002347">
    <property type="entry name" value="SDR_fam"/>
</dbReference>